<evidence type="ECO:0000256" key="2">
    <source>
        <dbReference type="ARBA" id="ARBA00022676"/>
    </source>
</evidence>
<feature type="region of interest" description="Disordered" evidence="6">
    <location>
        <begin position="68"/>
        <end position="94"/>
    </location>
</feature>
<keyword evidence="4" id="KW-0520">NAD</keyword>
<dbReference type="SMART" id="SM00506">
    <property type="entry name" value="A1pp"/>
    <property type="match status" value="2"/>
</dbReference>
<feature type="domain" description="Macro" evidence="7">
    <location>
        <begin position="620"/>
        <end position="794"/>
    </location>
</feature>
<reference evidence="8 9" key="1">
    <citation type="submission" date="2022-12" db="EMBL/GenBank/DDBJ databases">
        <title>Chromosome-level genome of Tegillarca granosa.</title>
        <authorList>
            <person name="Kim J."/>
        </authorList>
    </citation>
    <scope>NUCLEOTIDE SEQUENCE [LARGE SCALE GENOMIC DNA]</scope>
    <source>
        <strain evidence="8">Teg-2019</strain>
        <tissue evidence="8">Adductor muscle</tissue>
    </source>
</reference>
<keyword evidence="5" id="KW-0539">Nucleus</keyword>
<dbReference type="InterPro" id="IPR043472">
    <property type="entry name" value="Macro_dom-like"/>
</dbReference>
<gene>
    <name evidence="8" type="ORF">KUTeg_004796</name>
</gene>
<evidence type="ECO:0000256" key="5">
    <source>
        <dbReference type="ARBA" id="ARBA00023242"/>
    </source>
</evidence>
<feature type="compositionally biased region" description="Basic and acidic residues" evidence="6">
    <location>
        <begin position="239"/>
        <end position="249"/>
    </location>
</feature>
<feature type="region of interest" description="Disordered" evidence="6">
    <location>
        <begin position="1"/>
        <end position="25"/>
    </location>
</feature>
<dbReference type="Proteomes" id="UP001217089">
    <property type="component" value="Unassembled WGS sequence"/>
</dbReference>
<feature type="compositionally biased region" description="Acidic residues" evidence="6">
    <location>
        <begin position="1"/>
        <end position="14"/>
    </location>
</feature>
<dbReference type="Pfam" id="PF01661">
    <property type="entry name" value="Macro"/>
    <property type="match status" value="3"/>
</dbReference>
<feature type="compositionally biased region" description="Basic and acidic residues" evidence="6">
    <location>
        <begin position="261"/>
        <end position="283"/>
    </location>
</feature>
<keyword evidence="2" id="KW-0328">Glycosyltransferase</keyword>
<sequence>MDTTEENEESDESFEIISDTNGVHGEMEDFSAEVFSNSLVAVSINTEYSTKEIKEDNNDDEKNIIVKSEPSNESSVGHVLDQNLGKGSGTDTPVTHILDITNHQLPQHTQEGGVSTKQITNSDRKNVQGKHADSQPNQFTEVLSQEKTQDTDRNISQNNNQNNSAFYMKQSERMSIKFKINAAAESIASNLKDVNNKTDVDKHFIAEIDVEEDNKYTQNKDQKAHASNTMSMQIIDTDTGERNDHERTNSKLGKLNQKTFIEQEKHQSVTLDKKRDEPPDTLKLELSVDNECIDIESSREPRENNNVATDCHQEETLTKQNQDENKEDVSKENRHDNAIPISEQIANKAIENFQRSSDDTKINQSQIESLGQQEDYNDELEQHKTVERYQRESRDMEKNMSCVDYLDLKDRCKDMCDKEDSAASTKNQQTFKKSDQADVYSFHPGKRNDTNMTFDTVDVIVNTTGRELDLNNGAVSKSICNSAGFGMQKEIKKNYPHGIKYGDTAVTGSYCLECKMVLHCALFAWSGNAGEQKKSLQTLKMCITQCLLEANKRQHKTIAFPVLGTGNLNVPVKIAAKCMIDSIKEYEISQSKTSITNVKIIVYNDKQILKAAIQSFGNIKNAKVFITAEGLQIYVYQASILNLQVECIVNAANCKLDHGGGVAYAISRASGEIIEKESKGLIRKYGELEVVGPRWSDYKTKQESERQRCATDLERAIQSAVNKADQLRMSSIGIPPVSAGSKGSPTKAIAENLLKEILLLVHKVGTSCSINEIHVVNKNPDTTKTVVTLFDEHVSSEWKEAEEAQA</sequence>
<dbReference type="PANTHER" id="PTHR14453">
    <property type="entry name" value="PARP/ZINC FINGER CCCH TYPE DOMAIN CONTAINING PROTEIN"/>
    <property type="match status" value="1"/>
</dbReference>
<dbReference type="Gene3D" id="3.40.220.10">
    <property type="entry name" value="Leucine Aminopeptidase, subunit E, domain 1"/>
    <property type="match status" value="3"/>
</dbReference>
<feature type="domain" description="Macro" evidence="7">
    <location>
        <begin position="427"/>
        <end position="617"/>
    </location>
</feature>
<dbReference type="InterPro" id="IPR052056">
    <property type="entry name" value="Mono-ARTD/PARP"/>
</dbReference>
<evidence type="ECO:0000256" key="3">
    <source>
        <dbReference type="ARBA" id="ARBA00022679"/>
    </source>
</evidence>
<dbReference type="PANTHER" id="PTHR14453:SF67">
    <property type="entry name" value="POLY [ADP-RIBOSE] POLYMERASE"/>
    <property type="match status" value="1"/>
</dbReference>
<comment type="subcellular location">
    <subcellularLocation>
        <location evidence="1">Nucleus</location>
    </subcellularLocation>
</comment>
<evidence type="ECO:0000256" key="6">
    <source>
        <dbReference type="SAM" id="MobiDB-lite"/>
    </source>
</evidence>
<dbReference type="InterPro" id="IPR002589">
    <property type="entry name" value="Macro_dom"/>
</dbReference>
<proteinExistence type="predicted"/>
<dbReference type="SUPFAM" id="SSF52949">
    <property type="entry name" value="Macro domain-like"/>
    <property type="match status" value="2"/>
</dbReference>
<evidence type="ECO:0000259" key="7">
    <source>
        <dbReference type="PROSITE" id="PS51154"/>
    </source>
</evidence>
<evidence type="ECO:0000256" key="1">
    <source>
        <dbReference type="ARBA" id="ARBA00004123"/>
    </source>
</evidence>
<accession>A0ABQ9FK11</accession>
<feature type="region of interest" description="Disordered" evidence="6">
    <location>
        <begin position="236"/>
        <end position="340"/>
    </location>
</feature>
<evidence type="ECO:0000256" key="4">
    <source>
        <dbReference type="ARBA" id="ARBA00023027"/>
    </source>
</evidence>
<comment type="caution">
    <text evidence="8">The sequence shown here is derived from an EMBL/GenBank/DDBJ whole genome shotgun (WGS) entry which is preliminary data.</text>
</comment>
<keyword evidence="3" id="KW-0808">Transferase</keyword>
<evidence type="ECO:0000313" key="8">
    <source>
        <dbReference type="EMBL" id="KAJ8316892.1"/>
    </source>
</evidence>
<dbReference type="EMBL" id="JARBDR010000246">
    <property type="protein sequence ID" value="KAJ8316892.1"/>
    <property type="molecule type" value="Genomic_DNA"/>
</dbReference>
<name>A0ABQ9FK11_TEGGR</name>
<evidence type="ECO:0000313" key="9">
    <source>
        <dbReference type="Proteomes" id="UP001217089"/>
    </source>
</evidence>
<organism evidence="8 9">
    <name type="scientific">Tegillarca granosa</name>
    <name type="common">Malaysian cockle</name>
    <name type="synonym">Anadara granosa</name>
    <dbReference type="NCBI Taxonomy" id="220873"/>
    <lineage>
        <taxon>Eukaryota</taxon>
        <taxon>Metazoa</taxon>
        <taxon>Spiralia</taxon>
        <taxon>Lophotrochozoa</taxon>
        <taxon>Mollusca</taxon>
        <taxon>Bivalvia</taxon>
        <taxon>Autobranchia</taxon>
        <taxon>Pteriomorphia</taxon>
        <taxon>Arcoida</taxon>
        <taxon>Arcoidea</taxon>
        <taxon>Arcidae</taxon>
        <taxon>Tegillarca</taxon>
    </lineage>
</organism>
<keyword evidence="9" id="KW-1185">Reference proteome</keyword>
<dbReference type="PROSITE" id="PS51154">
    <property type="entry name" value="MACRO"/>
    <property type="match status" value="2"/>
</dbReference>
<protein>
    <recommendedName>
        <fullName evidence="7">Macro domain-containing protein</fullName>
    </recommendedName>
</protein>
<feature type="compositionally biased region" description="Basic and acidic residues" evidence="6">
    <location>
        <begin position="311"/>
        <end position="337"/>
    </location>
</feature>